<protein>
    <submittedName>
        <fullName evidence="1">GTP pyrophosphokinase</fullName>
        <ecNumber evidence="1">2.7.6.5</ecNumber>
    </submittedName>
</protein>
<dbReference type="GO" id="GO:0016301">
    <property type="term" value="F:kinase activity"/>
    <property type="evidence" value="ECO:0007669"/>
    <property type="project" value="UniProtKB-KW"/>
</dbReference>
<dbReference type="KEGG" id="bcel:BcellWH2_04566"/>
<dbReference type="GO" id="GO:0008728">
    <property type="term" value="F:GTP diphosphokinase activity"/>
    <property type="evidence" value="ECO:0007669"/>
    <property type="project" value="UniProtKB-EC"/>
</dbReference>
<dbReference type="EC" id="2.7.6.5" evidence="1"/>
<dbReference type="Proteomes" id="UP000061809">
    <property type="component" value="Chromosome"/>
</dbReference>
<accession>A0A0P0GC01</accession>
<evidence type="ECO:0000313" key="1">
    <source>
        <dbReference type="EMBL" id="ALJ61781.1"/>
    </source>
</evidence>
<organism evidence="1 2">
    <name type="scientific">Bacteroides cellulosilyticus</name>
    <dbReference type="NCBI Taxonomy" id="246787"/>
    <lineage>
        <taxon>Bacteria</taxon>
        <taxon>Pseudomonadati</taxon>
        <taxon>Bacteroidota</taxon>
        <taxon>Bacteroidia</taxon>
        <taxon>Bacteroidales</taxon>
        <taxon>Bacteroidaceae</taxon>
        <taxon>Bacteroides</taxon>
    </lineage>
</organism>
<dbReference type="PATRIC" id="fig|246787.4.peg.4718"/>
<name>A0A0P0GC01_9BACE</name>
<proteinExistence type="predicted"/>
<evidence type="ECO:0000313" key="2">
    <source>
        <dbReference type="Proteomes" id="UP000061809"/>
    </source>
</evidence>
<dbReference type="RefSeq" id="WP_029428580.1">
    <property type="nucleotide sequence ID" value="NZ_CP012801.1"/>
</dbReference>
<gene>
    <name evidence="1" type="primary">relA_2</name>
    <name evidence="1" type="ORF">BcellWH2_04566</name>
</gene>
<dbReference type="AlphaFoldDB" id="A0A0P0GC01"/>
<dbReference type="Gene3D" id="1.10.3210.10">
    <property type="entry name" value="Hypothetical protein af1432"/>
    <property type="match status" value="1"/>
</dbReference>
<reference evidence="1 2" key="1">
    <citation type="journal article" date="2015" name="Science">
        <title>Genetic determinants of in vivo fitness and diet responsiveness in multiple human gut Bacteroides.</title>
        <authorList>
            <person name="Wu M."/>
            <person name="McNulty N.P."/>
            <person name="Rodionov D.A."/>
            <person name="Khoroshkin M.S."/>
            <person name="Griffin N.W."/>
            <person name="Cheng J."/>
            <person name="Latreille P."/>
            <person name="Kerstetter R.A."/>
            <person name="Terrapon N."/>
            <person name="Henrissat B."/>
            <person name="Osterman A.L."/>
            <person name="Gordon J.I."/>
        </authorList>
    </citation>
    <scope>NUCLEOTIDE SEQUENCE [LARGE SCALE GENOMIC DNA]</scope>
    <source>
        <strain evidence="1 2">WH2</strain>
    </source>
</reference>
<keyword evidence="1" id="KW-0418">Kinase</keyword>
<dbReference type="SUPFAM" id="SSF109604">
    <property type="entry name" value="HD-domain/PDEase-like"/>
    <property type="match status" value="1"/>
</dbReference>
<dbReference type="EMBL" id="CP012801">
    <property type="protein sequence ID" value="ALJ61781.1"/>
    <property type="molecule type" value="Genomic_DNA"/>
</dbReference>
<dbReference type="Pfam" id="PF13328">
    <property type="entry name" value="HD_4"/>
    <property type="match status" value="1"/>
</dbReference>
<sequence>MDNHLLSHAIAIATESHKGQKDKYGQEYLHHPIRVMNMGRNLKERIVGILHDVVEDTEWTFEDLEKEGFSAEIIEAVRCITKTSDEEDYEEYVERCASNPIAVAVKIHDLTDNMDVRRMPCIGEKEVTRLRKYLKAYHRLMPLYMNH</sequence>
<keyword evidence="1" id="KW-0808">Transferase</keyword>